<accession>A0A803LM28</accession>
<dbReference type="EnsemblPlants" id="AUR62015339-RA">
    <property type="protein sequence ID" value="AUR62015339-RA:cds"/>
    <property type="gene ID" value="AUR62015339"/>
</dbReference>
<reference evidence="1" key="1">
    <citation type="journal article" date="2017" name="Nature">
        <title>The genome of Chenopodium quinoa.</title>
        <authorList>
            <person name="Jarvis D.E."/>
            <person name="Ho Y.S."/>
            <person name="Lightfoot D.J."/>
            <person name="Schmoeckel S.M."/>
            <person name="Li B."/>
            <person name="Borm T.J.A."/>
            <person name="Ohyanagi H."/>
            <person name="Mineta K."/>
            <person name="Michell C.T."/>
            <person name="Saber N."/>
            <person name="Kharbatia N.M."/>
            <person name="Rupper R.R."/>
            <person name="Sharp A.R."/>
            <person name="Dally N."/>
            <person name="Boughton B.A."/>
            <person name="Woo Y.H."/>
            <person name="Gao G."/>
            <person name="Schijlen E.G.W.M."/>
            <person name="Guo X."/>
            <person name="Momin A.A."/>
            <person name="Negrao S."/>
            <person name="Al-Babili S."/>
            <person name="Gehring C."/>
            <person name="Roessner U."/>
            <person name="Jung C."/>
            <person name="Murphy K."/>
            <person name="Arold S.T."/>
            <person name="Gojobori T."/>
            <person name="van der Linden C.G."/>
            <person name="van Loo E.N."/>
            <person name="Jellen E.N."/>
            <person name="Maughan P.J."/>
            <person name="Tester M."/>
        </authorList>
    </citation>
    <scope>NUCLEOTIDE SEQUENCE [LARGE SCALE GENOMIC DNA]</scope>
    <source>
        <strain evidence="1">cv. PI 614886</strain>
    </source>
</reference>
<dbReference type="Proteomes" id="UP000596660">
    <property type="component" value="Unplaced"/>
</dbReference>
<proteinExistence type="predicted"/>
<name>A0A803LM28_CHEQI</name>
<evidence type="ECO:0008006" key="3">
    <source>
        <dbReference type="Google" id="ProtNLM"/>
    </source>
</evidence>
<dbReference type="Gramene" id="AUR62015339-RA">
    <property type="protein sequence ID" value="AUR62015339-RA:cds"/>
    <property type="gene ID" value="AUR62015339"/>
</dbReference>
<protein>
    <recommendedName>
        <fullName evidence="3">Reverse transcriptase zinc-binding domain-containing protein</fullName>
    </recommendedName>
</protein>
<sequence>MAVKERLLQRHIITDASCQFCGVGETVIHSLLDCVIAMEIWNLSEYKDLLNDVPRLNFVELWSWLCRKVDASVLCAIAALMWAAWKGRNMMVYQGERLNGVLLAVGFARLVQDYNTYAEKVLLPPSIHGPAAATVTS</sequence>
<organism evidence="1 2">
    <name type="scientific">Chenopodium quinoa</name>
    <name type="common">Quinoa</name>
    <dbReference type="NCBI Taxonomy" id="63459"/>
    <lineage>
        <taxon>Eukaryota</taxon>
        <taxon>Viridiplantae</taxon>
        <taxon>Streptophyta</taxon>
        <taxon>Embryophyta</taxon>
        <taxon>Tracheophyta</taxon>
        <taxon>Spermatophyta</taxon>
        <taxon>Magnoliopsida</taxon>
        <taxon>eudicotyledons</taxon>
        <taxon>Gunneridae</taxon>
        <taxon>Pentapetalae</taxon>
        <taxon>Caryophyllales</taxon>
        <taxon>Chenopodiaceae</taxon>
        <taxon>Chenopodioideae</taxon>
        <taxon>Atripliceae</taxon>
        <taxon>Chenopodium</taxon>
    </lineage>
</organism>
<reference evidence="1" key="2">
    <citation type="submission" date="2021-03" db="UniProtKB">
        <authorList>
            <consortium name="EnsemblPlants"/>
        </authorList>
    </citation>
    <scope>IDENTIFICATION</scope>
</reference>
<keyword evidence="2" id="KW-1185">Reference proteome</keyword>
<evidence type="ECO:0000313" key="1">
    <source>
        <dbReference type="EnsemblPlants" id="AUR62015339-RA:cds"/>
    </source>
</evidence>
<dbReference type="AlphaFoldDB" id="A0A803LM28"/>
<evidence type="ECO:0000313" key="2">
    <source>
        <dbReference type="Proteomes" id="UP000596660"/>
    </source>
</evidence>